<organism evidence="2 3">
    <name type="scientific">Serinicoccus chungangensis</name>
    <dbReference type="NCBI Taxonomy" id="767452"/>
    <lineage>
        <taxon>Bacteria</taxon>
        <taxon>Bacillati</taxon>
        <taxon>Actinomycetota</taxon>
        <taxon>Actinomycetes</taxon>
        <taxon>Micrococcales</taxon>
        <taxon>Ornithinimicrobiaceae</taxon>
        <taxon>Serinicoccus</taxon>
    </lineage>
</organism>
<name>A0A0W8IHA0_9MICO</name>
<sequence length="71" mass="7905">MPATGHHPVRPIGQCPPSGSPAETGLTEDTVYLLRSSDCYLPDRAAAAVWVRELRDRLRQYLRGRSQGQQD</sequence>
<evidence type="ECO:0000313" key="3">
    <source>
        <dbReference type="Proteomes" id="UP000054837"/>
    </source>
</evidence>
<dbReference type="AlphaFoldDB" id="A0A0W8IHA0"/>
<evidence type="ECO:0000256" key="1">
    <source>
        <dbReference type="SAM" id="MobiDB-lite"/>
    </source>
</evidence>
<reference evidence="2 3" key="1">
    <citation type="submission" date="2015-12" db="EMBL/GenBank/DDBJ databases">
        <title>Serinicoccus chungangenesis strain CD08_5 genome sequencing and assembly.</title>
        <authorList>
            <person name="Chander A.M."/>
            <person name="Kaur G."/>
            <person name="Nair G.R."/>
            <person name="Dhawan D.K."/>
            <person name="Kochhar R.K."/>
            <person name="Mayilraj S."/>
            <person name="Bhadada S.K."/>
        </authorList>
    </citation>
    <scope>NUCLEOTIDE SEQUENCE [LARGE SCALE GENOMIC DNA]</scope>
    <source>
        <strain evidence="2 3">CD08_5</strain>
    </source>
</reference>
<feature type="region of interest" description="Disordered" evidence="1">
    <location>
        <begin position="1"/>
        <end position="25"/>
    </location>
</feature>
<gene>
    <name evidence="2" type="ORF">AVL62_05955</name>
</gene>
<dbReference type="EMBL" id="LQBL01000002">
    <property type="protein sequence ID" value="KUG59227.1"/>
    <property type="molecule type" value="Genomic_DNA"/>
</dbReference>
<proteinExistence type="predicted"/>
<comment type="caution">
    <text evidence="2">The sequence shown here is derived from an EMBL/GenBank/DDBJ whole genome shotgun (WGS) entry which is preliminary data.</text>
</comment>
<evidence type="ECO:0000313" key="2">
    <source>
        <dbReference type="EMBL" id="KUG59227.1"/>
    </source>
</evidence>
<accession>A0A0W8IHA0</accession>
<dbReference type="Proteomes" id="UP000054837">
    <property type="component" value="Unassembled WGS sequence"/>
</dbReference>
<protein>
    <submittedName>
        <fullName evidence="2">Uncharacterized protein</fullName>
    </submittedName>
</protein>
<keyword evidence="3" id="KW-1185">Reference proteome</keyword>